<accession>A0AA41R1C6</accession>
<evidence type="ECO:0000313" key="3">
    <source>
        <dbReference type="Proteomes" id="UP001165341"/>
    </source>
</evidence>
<evidence type="ECO:0008006" key="4">
    <source>
        <dbReference type="Google" id="ProtNLM"/>
    </source>
</evidence>
<feature type="chain" id="PRO_5041376611" description="WxL domain-containing protein" evidence="1">
    <location>
        <begin position="34"/>
        <end position="302"/>
    </location>
</feature>
<evidence type="ECO:0000256" key="1">
    <source>
        <dbReference type="SAM" id="SignalP"/>
    </source>
</evidence>
<dbReference type="Proteomes" id="UP001165341">
    <property type="component" value="Unassembled WGS sequence"/>
</dbReference>
<sequence length="302" mass="29738">MFQLPIRSTLITGTLVALLALGGTVSVSSSAQADDGEAVALTVSVAAKLPVGPVQIHCLLPVGSRVDAAPVVVTIHGLKPFSHVEVWVHSTPVLLISGTADSAGDFSGSGTLPAGLEAGGHTIEVIGTSAAEDPFSQVAASFAVTEAGTIGSATTSDTNGVLGLVVPAAAAAVFNAPTLVANRSTTTGVLGIVAVSDGRTISQEGWTLSADVADFVNAGDGSVIGKAQLGLAPQLVSTEATGVSLFAAQNAGAATYPMNLAAGAPAQTVGATVLNAGLTFVAPPEKSVGTYRSTLSLTLVSQ</sequence>
<dbReference type="EMBL" id="JALGAR010000005">
    <property type="protein sequence ID" value="MCI4659416.1"/>
    <property type="molecule type" value="Genomic_DNA"/>
</dbReference>
<reference evidence="2" key="1">
    <citation type="submission" date="2022-03" db="EMBL/GenBank/DDBJ databases">
        <title>Cryobacterium sp. nov. strain ZS14-85, isolated from Antarctic soil.</title>
        <authorList>
            <person name="Li J."/>
            <person name="Niu G."/>
        </authorList>
    </citation>
    <scope>NUCLEOTIDE SEQUENCE</scope>
    <source>
        <strain evidence="2">ZS14-85</strain>
    </source>
</reference>
<keyword evidence="3" id="KW-1185">Reference proteome</keyword>
<gene>
    <name evidence="2" type="ORF">MQH31_16560</name>
</gene>
<organism evidence="2 3">
    <name type="scientific">Cryobacterium zhongshanensis</name>
    <dbReference type="NCBI Taxonomy" id="2928153"/>
    <lineage>
        <taxon>Bacteria</taxon>
        <taxon>Bacillati</taxon>
        <taxon>Actinomycetota</taxon>
        <taxon>Actinomycetes</taxon>
        <taxon>Micrococcales</taxon>
        <taxon>Microbacteriaceae</taxon>
        <taxon>Cryobacterium</taxon>
    </lineage>
</organism>
<dbReference type="AlphaFoldDB" id="A0AA41R1C6"/>
<proteinExistence type="predicted"/>
<keyword evidence="1" id="KW-0732">Signal</keyword>
<protein>
    <recommendedName>
        <fullName evidence="4">WxL domain-containing protein</fullName>
    </recommendedName>
</protein>
<name>A0AA41R1C6_9MICO</name>
<dbReference type="RefSeq" id="WP_243012934.1">
    <property type="nucleotide sequence ID" value="NZ_JALGAR010000005.1"/>
</dbReference>
<feature type="signal peptide" evidence="1">
    <location>
        <begin position="1"/>
        <end position="33"/>
    </location>
</feature>
<evidence type="ECO:0000313" key="2">
    <source>
        <dbReference type="EMBL" id="MCI4659416.1"/>
    </source>
</evidence>
<comment type="caution">
    <text evidence="2">The sequence shown here is derived from an EMBL/GenBank/DDBJ whole genome shotgun (WGS) entry which is preliminary data.</text>
</comment>